<keyword evidence="2" id="KW-0413">Isomerase</keyword>
<sequence length="229" mass="25800">MKVQIWSDIMCPFCYIGKKNFEAALEKLTFKDEVEVEWKSYQLDPELSETSGSKTINEYLAKRKRMPIAQIEQMQMRIKDMGKQVGIGFNIENAIVANTFSAHKLIHFAAKSNKANEAEELLFHAYFIDGKNVADHDVLVNIAEELGLDSDQAQYVLNSDSFDYEVKQDILEARNIGVTGIPFFLLNDKYTLSGAQPVDLFVEALTQTYNETNANNSAEGESCTIDGCE</sequence>
<dbReference type="GO" id="GO:0016491">
    <property type="term" value="F:oxidoreductase activity"/>
    <property type="evidence" value="ECO:0007669"/>
    <property type="project" value="InterPro"/>
</dbReference>
<dbReference type="EMBL" id="FOVI01000027">
    <property type="protein sequence ID" value="SFO21559.1"/>
    <property type="molecule type" value="Genomic_DNA"/>
</dbReference>
<dbReference type="STRING" id="913024.SAMN05421741_1275"/>
<proteinExistence type="predicted"/>
<dbReference type="Pfam" id="PF01323">
    <property type="entry name" value="DSBA"/>
    <property type="match status" value="1"/>
</dbReference>
<dbReference type="AlphaFoldDB" id="A0A1I5FD24"/>
<protein>
    <submittedName>
        <fullName evidence="2">Predicted dithiol-disulfide isomerase, DsbA family</fullName>
    </submittedName>
</protein>
<accession>A0A1I5FD24</accession>
<dbReference type="Proteomes" id="UP000199036">
    <property type="component" value="Unassembled WGS sequence"/>
</dbReference>
<dbReference type="OrthoDB" id="9799122at2"/>
<evidence type="ECO:0000313" key="2">
    <source>
        <dbReference type="EMBL" id="SFO21559.1"/>
    </source>
</evidence>
<dbReference type="PANTHER" id="PTHR13887">
    <property type="entry name" value="GLUTATHIONE S-TRANSFERASE KAPPA"/>
    <property type="match status" value="1"/>
</dbReference>
<dbReference type="GO" id="GO:0016853">
    <property type="term" value="F:isomerase activity"/>
    <property type="evidence" value="ECO:0007669"/>
    <property type="project" value="UniProtKB-KW"/>
</dbReference>
<dbReference type="Gene3D" id="3.40.30.10">
    <property type="entry name" value="Glutaredoxin"/>
    <property type="match status" value="1"/>
</dbReference>
<dbReference type="PANTHER" id="PTHR13887:SF41">
    <property type="entry name" value="THIOREDOXIN SUPERFAMILY PROTEIN"/>
    <property type="match status" value="1"/>
</dbReference>
<gene>
    <name evidence="2" type="ORF">SAMN05421741_1275</name>
</gene>
<dbReference type="RefSeq" id="WP_091525699.1">
    <property type="nucleotide sequence ID" value="NZ_FOVI01000027.1"/>
</dbReference>
<dbReference type="CDD" id="cd03024">
    <property type="entry name" value="DsbA_FrnE"/>
    <property type="match status" value="1"/>
</dbReference>
<dbReference type="SUPFAM" id="SSF52833">
    <property type="entry name" value="Thioredoxin-like"/>
    <property type="match status" value="1"/>
</dbReference>
<feature type="domain" description="DSBA-like thioredoxin" evidence="1">
    <location>
        <begin position="3"/>
        <end position="205"/>
    </location>
</feature>
<organism evidence="2 3">
    <name type="scientific">Paenimyroides ummariense</name>
    <dbReference type="NCBI Taxonomy" id="913024"/>
    <lineage>
        <taxon>Bacteria</taxon>
        <taxon>Pseudomonadati</taxon>
        <taxon>Bacteroidota</taxon>
        <taxon>Flavobacteriia</taxon>
        <taxon>Flavobacteriales</taxon>
        <taxon>Flavobacteriaceae</taxon>
        <taxon>Paenimyroides</taxon>
    </lineage>
</organism>
<evidence type="ECO:0000313" key="3">
    <source>
        <dbReference type="Proteomes" id="UP000199036"/>
    </source>
</evidence>
<reference evidence="3" key="1">
    <citation type="submission" date="2016-10" db="EMBL/GenBank/DDBJ databases">
        <authorList>
            <person name="Varghese N."/>
            <person name="Submissions S."/>
        </authorList>
    </citation>
    <scope>NUCLEOTIDE SEQUENCE [LARGE SCALE GENOMIC DNA]</scope>
    <source>
        <strain evidence="3">DS-12</strain>
    </source>
</reference>
<dbReference type="InterPro" id="IPR001853">
    <property type="entry name" value="DSBA-like_thioredoxin_dom"/>
</dbReference>
<name>A0A1I5FD24_9FLAO</name>
<evidence type="ECO:0000259" key="1">
    <source>
        <dbReference type="Pfam" id="PF01323"/>
    </source>
</evidence>
<keyword evidence="3" id="KW-1185">Reference proteome</keyword>
<dbReference type="InterPro" id="IPR036249">
    <property type="entry name" value="Thioredoxin-like_sf"/>
</dbReference>